<organism evidence="1 2">
    <name type="scientific">Mucilaginibacter galii</name>
    <dbReference type="NCBI Taxonomy" id="2005073"/>
    <lineage>
        <taxon>Bacteria</taxon>
        <taxon>Pseudomonadati</taxon>
        <taxon>Bacteroidota</taxon>
        <taxon>Sphingobacteriia</taxon>
        <taxon>Sphingobacteriales</taxon>
        <taxon>Sphingobacteriaceae</taxon>
        <taxon>Mucilaginibacter</taxon>
    </lineage>
</organism>
<reference evidence="1" key="2">
    <citation type="submission" date="2020-09" db="EMBL/GenBank/DDBJ databases">
        <authorList>
            <person name="Sun Q."/>
            <person name="Sedlacek I."/>
        </authorList>
    </citation>
    <scope>NUCLEOTIDE SEQUENCE</scope>
    <source>
        <strain evidence="1">CCM 8711</strain>
    </source>
</reference>
<proteinExistence type="predicted"/>
<comment type="caution">
    <text evidence="1">The sequence shown here is derived from an EMBL/GenBank/DDBJ whole genome shotgun (WGS) entry which is preliminary data.</text>
</comment>
<gene>
    <name evidence="1" type="ORF">GCM10011425_28100</name>
</gene>
<accession>A0A917JA18</accession>
<dbReference type="RefSeq" id="WP_188417715.1">
    <property type="nucleotide sequence ID" value="NZ_BMDO01000008.1"/>
</dbReference>
<dbReference type="Proteomes" id="UP000662074">
    <property type="component" value="Unassembled WGS sequence"/>
</dbReference>
<keyword evidence="2" id="KW-1185">Reference proteome</keyword>
<evidence type="ECO:0000313" key="1">
    <source>
        <dbReference type="EMBL" id="GGI51598.1"/>
    </source>
</evidence>
<name>A0A917JA18_9SPHI</name>
<dbReference type="EMBL" id="BMDO01000008">
    <property type="protein sequence ID" value="GGI51598.1"/>
    <property type="molecule type" value="Genomic_DNA"/>
</dbReference>
<dbReference type="AlphaFoldDB" id="A0A917JA18"/>
<protein>
    <recommendedName>
        <fullName evidence="3">DUF4595 domain-containing protein</fullName>
    </recommendedName>
</protein>
<evidence type="ECO:0000313" key="2">
    <source>
        <dbReference type="Proteomes" id="UP000662074"/>
    </source>
</evidence>
<reference evidence="1" key="1">
    <citation type="journal article" date="2014" name="Int. J. Syst. Evol. Microbiol.">
        <title>Complete genome sequence of Corynebacterium casei LMG S-19264T (=DSM 44701T), isolated from a smear-ripened cheese.</title>
        <authorList>
            <consortium name="US DOE Joint Genome Institute (JGI-PGF)"/>
            <person name="Walter F."/>
            <person name="Albersmeier A."/>
            <person name="Kalinowski J."/>
            <person name="Ruckert C."/>
        </authorList>
    </citation>
    <scope>NUCLEOTIDE SEQUENCE</scope>
    <source>
        <strain evidence="1">CCM 8711</strain>
    </source>
</reference>
<evidence type="ECO:0008006" key="3">
    <source>
        <dbReference type="Google" id="ProtNLM"/>
    </source>
</evidence>
<sequence>MRTLSAKASRQSILDTLNTIKQMKQTLSTVLLCAALFVTSCSKKANSNPDENGSSQPTVLLTKVTNNTKGDQDFGKTLAEFTYNGKQLLQAAIYSYSNVSTFKETHTFAYNSSSQLTGSTITNTNYNNGDFVNSVAAYTGSNISKLTFNKASGISPTEHTLTYDGSKLTRWFTPNEVEILFTYNSDGNNTKQVANEYTTGRPNGYVYTDNYLTFDTKHNPISALPNWIYFRVNTEEEGLGYAPGPNNPVTMNENGTSYTYVYEYNSNGYPTTITKVGTGTKNRSWTYEYKVVN</sequence>